<evidence type="ECO:0000313" key="2">
    <source>
        <dbReference type="EMBL" id="REI42704.1"/>
    </source>
</evidence>
<dbReference type="Gene3D" id="1.25.40.10">
    <property type="entry name" value="Tetratricopeptide repeat domain"/>
    <property type="match status" value="1"/>
</dbReference>
<evidence type="ECO:0000256" key="1">
    <source>
        <dbReference type="PROSITE-ProRule" id="PRU00339"/>
    </source>
</evidence>
<dbReference type="Pfam" id="PF13181">
    <property type="entry name" value="TPR_8"/>
    <property type="match status" value="1"/>
</dbReference>
<dbReference type="InterPro" id="IPR011990">
    <property type="entry name" value="TPR-like_helical_dom_sf"/>
</dbReference>
<dbReference type="Proteomes" id="UP000263486">
    <property type="component" value="Unassembled WGS sequence"/>
</dbReference>
<dbReference type="EMBL" id="QUAJ01000003">
    <property type="protein sequence ID" value="REI42704.1"/>
    <property type="molecule type" value="Genomic_DNA"/>
</dbReference>
<feature type="repeat" description="TPR" evidence="1">
    <location>
        <begin position="309"/>
        <end position="342"/>
    </location>
</feature>
<proteinExistence type="predicted"/>
<dbReference type="SMART" id="SM00028">
    <property type="entry name" value="TPR"/>
    <property type="match status" value="3"/>
</dbReference>
<keyword evidence="1" id="KW-0802">TPR repeat</keyword>
<feature type="repeat" description="TPR" evidence="1">
    <location>
        <begin position="233"/>
        <end position="266"/>
    </location>
</feature>
<sequence>MFYVKYRYTLGGHMENKVFKIAKTHKITLKELGCKGISATYLTKIKKGHNSFKEKHIPLLVDSFNRIFQERNIDKIIIMEELYITPQQELDQLIVESLINKSIYFQEKQEEIELFGREKEVHSCKYRYIIAKHNQRMGKKEKALNIYYDLLNNFSCSVFFYSILIEVIRLEKTELPYKIYLKYQKKIDRAPYKTKALLAYNTGVSLLETKKWSKAISCFEVVIDMQEITKHYYNSYQNLGVCYQNLREYEKAVEYFKKSVSDPLNYNDLEICYTNIISCAKEMKNEMLVKITVNKLENILKELKNETLYQTYWNLGLSYLYLGETNKAVNAFEKEISFPINFNDLHFNSIKYLDSIKQLVLLYGHQPLKQQELIKIICEIPKKMMCYDFFLYILKFYINNSLEYEANLLIRKIQL</sequence>
<dbReference type="Pfam" id="PF00515">
    <property type="entry name" value="TPR_1"/>
    <property type="match status" value="1"/>
</dbReference>
<name>A0ABX9KK72_9FUSO</name>
<dbReference type="SUPFAM" id="SSF48452">
    <property type="entry name" value="TPR-like"/>
    <property type="match status" value="1"/>
</dbReference>
<evidence type="ECO:0000313" key="3">
    <source>
        <dbReference type="Proteomes" id="UP000263486"/>
    </source>
</evidence>
<dbReference type="InterPro" id="IPR019734">
    <property type="entry name" value="TPR_rpt"/>
</dbReference>
<comment type="caution">
    <text evidence="2">The sequence shown here is derived from an EMBL/GenBank/DDBJ whole genome shotgun (WGS) entry which is preliminary data.</text>
</comment>
<dbReference type="PROSITE" id="PS50005">
    <property type="entry name" value="TPR"/>
    <property type="match status" value="2"/>
</dbReference>
<gene>
    <name evidence="2" type="ORF">DYH56_02765</name>
</gene>
<keyword evidence="3" id="KW-1185">Reference proteome</keyword>
<reference evidence="2 3" key="1">
    <citation type="submission" date="2018-08" db="EMBL/GenBank/DDBJ databases">
        <title>Draft genome sequence of Psychrilyobacter sp. strain SD5 isolated from Black Sea water.</title>
        <authorList>
            <person name="Yadav S."/>
            <person name="Villanueva L."/>
            <person name="Damste J.S.S."/>
        </authorList>
    </citation>
    <scope>NUCLEOTIDE SEQUENCE [LARGE SCALE GENOMIC DNA]</scope>
    <source>
        <strain evidence="2 3">SD5</strain>
    </source>
</reference>
<protein>
    <submittedName>
        <fullName evidence="2">Tetratricopeptide repeat protein</fullName>
    </submittedName>
</protein>
<accession>A0ABX9KK72</accession>
<organism evidence="2 3">
    <name type="scientific">Psychrilyobacter piezotolerans</name>
    <dbReference type="NCBI Taxonomy" id="2293438"/>
    <lineage>
        <taxon>Bacteria</taxon>
        <taxon>Fusobacteriati</taxon>
        <taxon>Fusobacteriota</taxon>
        <taxon>Fusobacteriia</taxon>
        <taxon>Fusobacteriales</taxon>
        <taxon>Fusobacteriaceae</taxon>
        <taxon>Psychrilyobacter</taxon>
    </lineage>
</organism>